<keyword evidence="3" id="KW-1185">Reference proteome</keyword>
<name>A0A4Y2U2T8_ARAVE</name>
<sequence length="142" mass="15792">MVPRQSALLGQQFLVEPTNSYARHQLPEAFLVTIVNTQKVSDGTSGTTAWSGAELRKANLYIRACRVDGASSNFPSYPIRAEAAYRWPKVSFNFNWEKSFKIYCSQLSNRQGKGGVSNPSPGQPLAGPVPLDKWKRQSTRTQ</sequence>
<accession>A0A4Y2U2T8</accession>
<protein>
    <submittedName>
        <fullName evidence="2">Uncharacterized protein</fullName>
    </submittedName>
</protein>
<reference evidence="2 3" key="1">
    <citation type="journal article" date="2019" name="Sci. Rep.">
        <title>Orb-weaving spider Araneus ventricosus genome elucidates the spidroin gene catalogue.</title>
        <authorList>
            <person name="Kono N."/>
            <person name="Nakamura H."/>
            <person name="Ohtoshi R."/>
            <person name="Moran D.A.P."/>
            <person name="Shinohara A."/>
            <person name="Yoshida Y."/>
            <person name="Fujiwara M."/>
            <person name="Mori M."/>
            <person name="Tomita M."/>
            <person name="Arakawa K."/>
        </authorList>
    </citation>
    <scope>NUCLEOTIDE SEQUENCE [LARGE SCALE GENOMIC DNA]</scope>
</reference>
<feature type="region of interest" description="Disordered" evidence="1">
    <location>
        <begin position="109"/>
        <end position="142"/>
    </location>
</feature>
<dbReference type="AlphaFoldDB" id="A0A4Y2U2T8"/>
<proteinExistence type="predicted"/>
<evidence type="ECO:0000313" key="3">
    <source>
        <dbReference type="Proteomes" id="UP000499080"/>
    </source>
</evidence>
<evidence type="ECO:0000256" key="1">
    <source>
        <dbReference type="SAM" id="MobiDB-lite"/>
    </source>
</evidence>
<dbReference type="EMBL" id="BGPR01033277">
    <property type="protein sequence ID" value="GBO07148.1"/>
    <property type="molecule type" value="Genomic_DNA"/>
</dbReference>
<dbReference type="Proteomes" id="UP000499080">
    <property type="component" value="Unassembled WGS sequence"/>
</dbReference>
<gene>
    <name evidence="2" type="ORF">AVEN_163611_1</name>
</gene>
<evidence type="ECO:0000313" key="2">
    <source>
        <dbReference type="EMBL" id="GBO07148.1"/>
    </source>
</evidence>
<organism evidence="2 3">
    <name type="scientific">Araneus ventricosus</name>
    <name type="common">Orbweaver spider</name>
    <name type="synonym">Epeira ventricosa</name>
    <dbReference type="NCBI Taxonomy" id="182803"/>
    <lineage>
        <taxon>Eukaryota</taxon>
        <taxon>Metazoa</taxon>
        <taxon>Ecdysozoa</taxon>
        <taxon>Arthropoda</taxon>
        <taxon>Chelicerata</taxon>
        <taxon>Arachnida</taxon>
        <taxon>Araneae</taxon>
        <taxon>Araneomorphae</taxon>
        <taxon>Entelegynae</taxon>
        <taxon>Araneoidea</taxon>
        <taxon>Araneidae</taxon>
        <taxon>Araneus</taxon>
    </lineage>
</organism>
<comment type="caution">
    <text evidence="2">The sequence shown here is derived from an EMBL/GenBank/DDBJ whole genome shotgun (WGS) entry which is preliminary data.</text>
</comment>